<dbReference type="PROSITE" id="PS50818">
    <property type="entry name" value="INTEIN_C_TER"/>
    <property type="match status" value="1"/>
</dbReference>
<evidence type="ECO:0000256" key="11">
    <source>
        <dbReference type="ARBA" id="ARBA00023236"/>
    </source>
</evidence>
<protein>
    <recommendedName>
        <fullName evidence="3 14">Protein RecA</fullName>
    </recommendedName>
    <alternativeName>
        <fullName evidence="13 14">Recombinase A</fullName>
    </alternativeName>
</protein>
<dbReference type="SUPFAM" id="SSF52540">
    <property type="entry name" value="P-loop containing nucleoside triphosphate hydrolases"/>
    <property type="match status" value="2"/>
</dbReference>
<evidence type="ECO:0000256" key="13">
    <source>
        <dbReference type="ARBA" id="ARBA00033319"/>
    </source>
</evidence>
<reference evidence="18 19" key="1">
    <citation type="submission" date="2018-12" db="EMBL/GenBank/DDBJ databases">
        <authorList>
            <consortium name="Pathogen Informatics"/>
        </authorList>
    </citation>
    <scope>NUCLEOTIDE SEQUENCE [LARGE SCALE GENOMIC DNA]</scope>
    <source>
        <strain evidence="18 19">NCTC10485</strain>
    </source>
</reference>
<dbReference type="InterPro" id="IPR049261">
    <property type="entry name" value="RecA-like_C"/>
</dbReference>
<dbReference type="CDD" id="cd00983">
    <property type="entry name" value="RecA"/>
    <property type="match status" value="1"/>
</dbReference>
<keyword evidence="14" id="KW-0227">DNA damage</keyword>
<dbReference type="GO" id="GO:0009432">
    <property type="term" value="P:SOS response"/>
    <property type="evidence" value="ECO:0007669"/>
    <property type="project" value="UniProtKB-UniRule"/>
</dbReference>
<evidence type="ECO:0000256" key="14">
    <source>
        <dbReference type="HAMAP-Rule" id="MF_00268"/>
    </source>
</evidence>
<accession>A0A3S4SA77</accession>
<comment type="subcellular location">
    <subcellularLocation>
        <location evidence="1 14">Cytoplasm</location>
    </subcellularLocation>
</comment>
<evidence type="ECO:0000256" key="3">
    <source>
        <dbReference type="ARBA" id="ARBA00015553"/>
    </source>
</evidence>
<dbReference type="OrthoDB" id="9776733at2"/>
<keyword evidence="6" id="KW-0068">Autocatalytic cleavage</keyword>
<evidence type="ECO:0000256" key="15">
    <source>
        <dbReference type="RuleBase" id="RU000526"/>
    </source>
</evidence>
<dbReference type="SUPFAM" id="SSF55608">
    <property type="entry name" value="Homing endonucleases"/>
    <property type="match status" value="1"/>
</dbReference>
<dbReference type="InterPro" id="IPR003593">
    <property type="entry name" value="AAA+_ATPase"/>
</dbReference>
<evidence type="ECO:0000256" key="4">
    <source>
        <dbReference type="ARBA" id="ARBA00022490"/>
    </source>
</evidence>
<dbReference type="PROSITE" id="PS00321">
    <property type="entry name" value="RECA_1"/>
    <property type="match status" value="1"/>
</dbReference>
<dbReference type="InterPro" id="IPR020587">
    <property type="entry name" value="RecA_monomer-monomer_interface"/>
</dbReference>
<dbReference type="InterPro" id="IPR013765">
    <property type="entry name" value="DNA_recomb/repair_RecA"/>
</dbReference>
<evidence type="ECO:0000256" key="6">
    <source>
        <dbReference type="ARBA" id="ARBA00022813"/>
    </source>
</evidence>
<dbReference type="InterPro" id="IPR020584">
    <property type="entry name" value="DNA_recomb/repair_RecA_CS"/>
</dbReference>
<keyword evidence="9 14" id="KW-0238">DNA-binding</keyword>
<dbReference type="SMART" id="SM00306">
    <property type="entry name" value="HintN"/>
    <property type="match status" value="1"/>
</dbReference>
<keyword evidence="4 14" id="KW-0963">Cytoplasm</keyword>
<dbReference type="PROSITE" id="PS50163">
    <property type="entry name" value="RECA_3"/>
    <property type="match status" value="1"/>
</dbReference>
<comment type="function">
    <text evidence="12 14">Can catalyze the hydrolysis of ATP in the presence of single-stranded DNA, the ATP-dependent uptake of single-stranded DNA by duplex DNA, and the ATP-dependent hybridization of homologous single-stranded DNAs. It interacts with LexA causing its activation and leading to its autocatalytic cleavage.</text>
</comment>
<keyword evidence="19" id="KW-1185">Reference proteome</keyword>
<dbReference type="NCBIfam" id="TIGR02012">
    <property type="entry name" value="tigrfam_recA"/>
    <property type="match status" value="1"/>
</dbReference>
<dbReference type="GO" id="GO:0003684">
    <property type="term" value="F:damaged DNA binding"/>
    <property type="evidence" value="ECO:0007669"/>
    <property type="project" value="UniProtKB-UniRule"/>
</dbReference>
<dbReference type="InterPro" id="IPR023400">
    <property type="entry name" value="RecA_C_sf"/>
</dbReference>
<feature type="domain" description="RecA family profile 1" evidence="16">
    <location>
        <begin position="37"/>
        <end position="196"/>
    </location>
</feature>
<dbReference type="InterPro" id="IPR003586">
    <property type="entry name" value="Hint_dom_C"/>
</dbReference>
<dbReference type="GO" id="GO:0003697">
    <property type="term" value="F:single-stranded DNA binding"/>
    <property type="evidence" value="ECO:0007669"/>
    <property type="project" value="UniProtKB-UniRule"/>
</dbReference>
<dbReference type="SUPFAM" id="SSF51294">
    <property type="entry name" value="Hedgehog/intein (Hint) domain"/>
    <property type="match status" value="1"/>
</dbReference>
<dbReference type="GO" id="GO:0016539">
    <property type="term" value="P:intein-mediated protein splicing"/>
    <property type="evidence" value="ECO:0007669"/>
    <property type="project" value="InterPro"/>
</dbReference>
<evidence type="ECO:0000259" key="17">
    <source>
        <dbReference type="PROSITE" id="PS50163"/>
    </source>
</evidence>
<keyword evidence="8" id="KW-0651">Protein splicing</keyword>
<evidence type="ECO:0000256" key="1">
    <source>
        <dbReference type="ARBA" id="ARBA00004496"/>
    </source>
</evidence>
<dbReference type="SMART" id="SM00382">
    <property type="entry name" value="AAA"/>
    <property type="match status" value="1"/>
</dbReference>
<dbReference type="HAMAP" id="MF_00268">
    <property type="entry name" value="RecA"/>
    <property type="match status" value="1"/>
</dbReference>
<dbReference type="EMBL" id="LR134355">
    <property type="protein sequence ID" value="VEG48590.1"/>
    <property type="molecule type" value="Genomic_DNA"/>
</dbReference>
<dbReference type="Gene3D" id="2.170.16.10">
    <property type="entry name" value="Hedgehog/Intein (Hint) domain"/>
    <property type="match status" value="1"/>
</dbReference>
<dbReference type="GO" id="GO:0005524">
    <property type="term" value="F:ATP binding"/>
    <property type="evidence" value="ECO:0007669"/>
    <property type="project" value="UniProtKB-UniRule"/>
</dbReference>
<comment type="similarity">
    <text evidence="2 14">Belongs to the RecA family.</text>
</comment>
<dbReference type="Gene3D" id="3.30.250.10">
    <property type="entry name" value="RecA protein, C-terminal domain"/>
    <property type="match status" value="1"/>
</dbReference>
<evidence type="ECO:0000256" key="8">
    <source>
        <dbReference type="ARBA" id="ARBA00023000"/>
    </source>
</evidence>
<dbReference type="SMART" id="SM00305">
    <property type="entry name" value="HintC"/>
    <property type="match status" value="1"/>
</dbReference>
<evidence type="ECO:0000256" key="7">
    <source>
        <dbReference type="ARBA" id="ARBA00022840"/>
    </source>
</evidence>
<dbReference type="GO" id="GO:0005829">
    <property type="term" value="C:cytosol"/>
    <property type="evidence" value="ECO:0007669"/>
    <property type="project" value="TreeGrafter"/>
</dbReference>
<dbReference type="InterPro" id="IPR020588">
    <property type="entry name" value="RecA_ATP-bd"/>
</dbReference>
<name>A0A3S4SA77_MYCCI</name>
<dbReference type="PROSITE" id="PS50817">
    <property type="entry name" value="INTEIN_N_TER"/>
    <property type="match status" value="1"/>
</dbReference>
<evidence type="ECO:0000313" key="19">
    <source>
        <dbReference type="Proteomes" id="UP000282551"/>
    </source>
</evidence>
<dbReference type="PANTHER" id="PTHR45900">
    <property type="entry name" value="RECA"/>
    <property type="match status" value="1"/>
</dbReference>
<dbReference type="SUPFAM" id="SSF54752">
    <property type="entry name" value="RecA protein, C-terminal domain"/>
    <property type="match status" value="1"/>
</dbReference>
<feature type="domain" description="RecA family profile 2" evidence="17">
    <location>
        <begin position="564"/>
        <end position="638"/>
    </location>
</feature>
<sequence length="714" mass="77539">MAQAPDREKALELALAQIEKSHGKGSVMRLGEEARQPIAVIPTGSIALDVALGIGGLPRGRVIEIYGPESSGKTTVALHAVANAQAAGGIAAFIDAEHALDPEYAKALGVDTDALLVSQPDTGEQALEIADMLIRSGALDILVIDSVAALVPRAEIEGEMGDSHVGLQARLMSQALRKLTGALSNSGTTAIFINQLREKIGVMFGCFNYSTRVQLADGTTEKIGKIVNNKMDVEVLSYDPVADQVVPRKVVNWFNNGPAEQFLQFTVEKSGGNGRSQFAATPNHLIRTPAGWSEAGDLIAGDRVMASEPHRLSDQQFQVVLGSLMGDGNLSPNRRDRNGVRFRMGHGAKQGDYLQWKTDLLANIAHSAHENAKGARFVDFTPLPELAELQRAVYLGDGKKFLSEEYLKALTPLALAIWYMDDGGFTVRSKGLQQRTEGGSGRIEICVEAMSVGSRDRLRDYLRDTHGLDVRLRHAGAAGKAMLVFTTAASAKFQEIVAPYMAPSMEYKLLPRFRGQGTVAPQFVEPTERLVPARILDIHVKPHTRSMNRFDIEVEGNHNYFVDGVMVHNSPETTTGGKALKFYASVRIDVRRIETLKDGTDAVGNRTRAKIVKNKVSPPFKQAEFDILYGKGISKEGSLIDMGVEHGFIRKSGSWFTYEGEQLGQGKENARNFLLNNKDAAAEIEKKIKEKLGIGAVLTDDASDDGVLPAPVDF</sequence>
<evidence type="ECO:0000259" key="16">
    <source>
        <dbReference type="PROSITE" id="PS50162"/>
    </source>
</evidence>
<dbReference type="GO" id="GO:0006310">
    <property type="term" value="P:DNA recombination"/>
    <property type="evidence" value="ECO:0007669"/>
    <property type="project" value="UniProtKB-UniRule"/>
</dbReference>
<dbReference type="PANTHER" id="PTHR45900:SF1">
    <property type="entry name" value="MITOCHONDRIAL DNA REPAIR PROTEIN RECA HOMOLOG-RELATED"/>
    <property type="match status" value="1"/>
</dbReference>
<evidence type="ECO:0000256" key="9">
    <source>
        <dbReference type="ARBA" id="ARBA00023125"/>
    </source>
</evidence>
<dbReference type="Pfam" id="PF03161">
    <property type="entry name" value="LAGLIDADG_2"/>
    <property type="match status" value="1"/>
</dbReference>
<dbReference type="InterPro" id="IPR027417">
    <property type="entry name" value="P-loop_NTPase"/>
</dbReference>
<dbReference type="CDD" id="cd00081">
    <property type="entry name" value="Hint"/>
    <property type="match status" value="2"/>
</dbReference>
<dbReference type="InterPro" id="IPR004860">
    <property type="entry name" value="LAGLIDADG_dom"/>
</dbReference>
<dbReference type="AlphaFoldDB" id="A0A3S4SA77"/>
<dbReference type="NCBIfam" id="TIGR01443">
    <property type="entry name" value="intein_Cterm"/>
    <property type="match status" value="1"/>
</dbReference>
<dbReference type="GO" id="GO:0004519">
    <property type="term" value="F:endonuclease activity"/>
    <property type="evidence" value="ECO:0007669"/>
    <property type="project" value="InterPro"/>
</dbReference>
<dbReference type="Gene3D" id="3.40.50.300">
    <property type="entry name" value="P-loop containing nucleotide triphosphate hydrolases"/>
    <property type="match status" value="2"/>
</dbReference>
<dbReference type="Pfam" id="PF00154">
    <property type="entry name" value="RecA_N"/>
    <property type="match status" value="2"/>
</dbReference>
<proteinExistence type="inferred from homology"/>
<dbReference type="GO" id="GO:0140664">
    <property type="term" value="F:ATP-dependent DNA damage sensor activity"/>
    <property type="evidence" value="ECO:0007669"/>
    <property type="project" value="InterPro"/>
</dbReference>
<dbReference type="Pfam" id="PF21096">
    <property type="entry name" value="RecA_C"/>
    <property type="match status" value="1"/>
</dbReference>
<feature type="binding site" evidence="14">
    <location>
        <begin position="67"/>
        <end position="74"/>
    </location>
    <ligand>
        <name>ATP</name>
        <dbReference type="ChEBI" id="CHEBI:30616"/>
    </ligand>
</feature>
<evidence type="ECO:0000256" key="10">
    <source>
        <dbReference type="ARBA" id="ARBA00023172"/>
    </source>
</evidence>
<gene>
    <name evidence="14 18" type="primary">recA</name>
    <name evidence="18" type="ORF">NCTC10485_02889</name>
</gene>
<evidence type="ECO:0000256" key="5">
    <source>
        <dbReference type="ARBA" id="ARBA00022741"/>
    </source>
</evidence>
<dbReference type="Proteomes" id="UP000282551">
    <property type="component" value="Chromosome"/>
</dbReference>
<keyword evidence="5 14" id="KW-0547">Nucleotide-binding</keyword>
<organism evidence="18 19">
    <name type="scientific">Mycolicibacterium chitae</name>
    <name type="common">Mycobacterium chitae</name>
    <dbReference type="NCBI Taxonomy" id="1792"/>
    <lineage>
        <taxon>Bacteria</taxon>
        <taxon>Bacillati</taxon>
        <taxon>Actinomycetota</taxon>
        <taxon>Actinomycetes</taxon>
        <taxon>Mycobacteriales</taxon>
        <taxon>Mycobacteriaceae</taxon>
        <taxon>Mycolicibacterium</taxon>
    </lineage>
</organism>
<keyword evidence="7 14" id="KW-0067">ATP-binding</keyword>
<dbReference type="Gene3D" id="3.10.28.10">
    <property type="entry name" value="Homing endonucleases"/>
    <property type="match status" value="1"/>
</dbReference>
<evidence type="ECO:0000313" key="18">
    <source>
        <dbReference type="EMBL" id="VEG48590.1"/>
    </source>
</evidence>
<keyword evidence="14 15" id="KW-0234">DNA repair</keyword>
<dbReference type="PRINTS" id="PR00142">
    <property type="entry name" value="RECA"/>
</dbReference>
<dbReference type="InterPro" id="IPR049428">
    <property type="entry name" value="RecA-like_N"/>
</dbReference>
<dbReference type="PROSITE" id="PS50162">
    <property type="entry name" value="RECA_2"/>
    <property type="match status" value="1"/>
</dbReference>
<dbReference type="NCBIfam" id="TIGR01445">
    <property type="entry name" value="intein_Nterm"/>
    <property type="match status" value="1"/>
</dbReference>
<evidence type="ECO:0000256" key="12">
    <source>
        <dbReference type="ARBA" id="ARBA00025580"/>
    </source>
</evidence>
<dbReference type="RefSeq" id="WP_126334374.1">
    <property type="nucleotide sequence ID" value="NZ_AP022604.1"/>
</dbReference>
<dbReference type="GO" id="GO:0006281">
    <property type="term" value="P:DNA repair"/>
    <property type="evidence" value="ECO:0007669"/>
    <property type="project" value="UniProtKB-UniRule"/>
</dbReference>
<evidence type="ECO:0000256" key="2">
    <source>
        <dbReference type="ARBA" id="ARBA00009391"/>
    </source>
</evidence>
<dbReference type="InterPro" id="IPR027434">
    <property type="entry name" value="Homing_endonucl"/>
</dbReference>
<dbReference type="InterPro" id="IPR036844">
    <property type="entry name" value="Hint_dom_sf"/>
</dbReference>
<keyword evidence="10 14" id="KW-0233">DNA recombination</keyword>
<dbReference type="InterPro" id="IPR030934">
    <property type="entry name" value="Intein_C"/>
</dbReference>
<dbReference type="InterPro" id="IPR003587">
    <property type="entry name" value="Hint_dom_N"/>
</dbReference>
<dbReference type="InterPro" id="IPR006141">
    <property type="entry name" value="Intein_N"/>
</dbReference>
<keyword evidence="11 14" id="KW-0742">SOS response</keyword>